<dbReference type="VEuPathDB" id="FungiDB:VP01_9072g1"/>
<accession>A0A0L6U7M9</accession>
<dbReference type="GO" id="GO:0003676">
    <property type="term" value="F:nucleic acid binding"/>
    <property type="evidence" value="ECO:0007669"/>
    <property type="project" value="InterPro"/>
</dbReference>
<reference evidence="1 2" key="1">
    <citation type="submission" date="2015-08" db="EMBL/GenBank/DDBJ databases">
        <title>Next Generation Sequencing and Analysis of the Genome of Puccinia sorghi L Schw, the Causal Agent of Maize Common Rust.</title>
        <authorList>
            <person name="Rochi L."/>
            <person name="Burguener G."/>
            <person name="Darino M."/>
            <person name="Turjanski A."/>
            <person name="Kreff E."/>
            <person name="Dieguez M.J."/>
            <person name="Sacco F."/>
        </authorList>
    </citation>
    <scope>NUCLEOTIDE SEQUENCE [LARGE SCALE GENOMIC DNA]</scope>
    <source>
        <strain evidence="1 2">RO10H11247</strain>
    </source>
</reference>
<organism evidence="1 2">
    <name type="scientific">Puccinia sorghi</name>
    <dbReference type="NCBI Taxonomy" id="27349"/>
    <lineage>
        <taxon>Eukaryota</taxon>
        <taxon>Fungi</taxon>
        <taxon>Dikarya</taxon>
        <taxon>Basidiomycota</taxon>
        <taxon>Pucciniomycotina</taxon>
        <taxon>Pucciniomycetes</taxon>
        <taxon>Pucciniales</taxon>
        <taxon>Pucciniaceae</taxon>
        <taxon>Puccinia</taxon>
    </lineage>
</organism>
<keyword evidence="2" id="KW-1185">Reference proteome</keyword>
<evidence type="ECO:0000313" key="2">
    <source>
        <dbReference type="Proteomes" id="UP000037035"/>
    </source>
</evidence>
<dbReference type="InterPro" id="IPR036397">
    <property type="entry name" value="RNaseH_sf"/>
</dbReference>
<gene>
    <name evidence="1" type="ORF">VP01_9072g1</name>
</gene>
<feature type="non-terminal residue" evidence="1">
    <location>
        <position position="1"/>
    </location>
</feature>
<comment type="caution">
    <text evidence="1">The sequence shown here is derived from an EMBL/GenBank/DDBJ whole genome shotgun (WGS) entry which is preliminary data.</text>
</comment>
<protein>
    <recommendedName>
        <fullName evidence="3">Tc1-like transposase DDE domain-containing protein</fullName>
    </recommendedName>
</protein>
<proteinExistence type="predicted"/>
<evidence type="ECO:0000313" key="1">
    <source>
        <dbReference type="EMBL" id="KNZ44528.1"/>
    </source>
</evidence>
<evidence type="ECO:0008006" key="3">
    <source>
        <dbReference type="Google" id="ProtNLM"/>
    </source>
</evidence>
<dbReference type="Proteomes" id="UP000037035">
    <property type="component" value="Unassembled WGS sequence"/>
</dbReference>
<dbReference type="AlphaFoldDB" id="A0A0L6U7M9"/>
<dbReference type="Gene3D" id="3.30.420.10">
    <property type="entry name" value="Ribonuclease H-like superfamily/Ribonuclease H"/>
    <property type="match status" value="1"/>
</dbReference>
<feature type="non-terminal residue" evidence="1">
    <location>
        <position position="137"/>
    </location>
</feature>
<sequence>GSMINIVGVMMGNKKTGQQQPTYSLFLFEYKIIALLNQSLSWITHRFMKIEIKFLPKYLPFLNPIELDFNISKIDVKHKDIQSQHELAEAIWDTIHGKMTPEICSKSFLNCQKFYLIFSHMQPITGNIIKDPKFFIQ</sequence>
<dbReference type="EMBL" id="LAVV01014685">
    <property type="protein sequence ID" value="KNZ44528.1"/>
    <property type="molecule type" value="Genomic_DNA"/>
</dbReference>
<name>A0A0L6U7M9_9BASI</name>